<dbReference type="Proteomes" id="UP000714380">
    <property type="component" value="Unassembled WGS sequence"/>
</dbReference>
<evidence type="ECO:0008006" key="3">
    <source>
        <dbReference type="Google" id="ProtNLM"/>
    </source>
</evidence>
<comment type="caution">
    <text evidence="1">The sequence shown here is derived from an EMBL/GenBank/DDBJ whole genome shotgun (WGS) entry which is preliminary data.</text>
</comment>
<evidence type="ECO:0000313" key="2">
    <source>
        <dbReference type="Proteomes" id="UP000714380"/>
    </source>
</evidence>
<organism evidence="1 2">
    <name type="scientific">Thalassolituus marinus</name>
    <dbReference type="NCBI Taxonomy" id="671053"/>
    <lineage>
        <taxon>Bacteria</taxon>
        <taxon>Pseudomonadati</taxon>
        <taxon>Pseudomonadota</taxon>
        <taxon>Gammaproteobacteria</taxon>
        <taxon>Oceanospirillales</taxon>
        <taxon>Oceanospirillaceae</taxon>
        <taxon>Thalassolituus</taxon>
    </lineage>
</organism>
<dbReference type="EMBL" id="JAEDAH010000105">
    <property type="protein sequence ID" value="MCA6065370.1"/>
    <property type="molecule type" value="Genomic_DNA"/>
</dbReference>
<accession>A0ABS7ZXN9</accession>
<reference evidence="1 2" key="1">
    <citation type="submission" date="2020-12" db="EMBL/GenBank/DDBJ databases">
        <title>Novel Thalassolituus-related marine hydrocarbonoclastic bacteria mediated algae-derived hydrocarbons mineralization in twilight zone of the northern South China Sea.</title>
        <authorList>
            <person name="Dong C."/>
        </authorList>
    </citation>
    <scope>NUCLEOTIDE SEQUENCE [LARGE SCALE GENOMIC DNA]</scope>
    <source>
        <strain evidence="1 2">IMCC1826</strain>
    </source>
</reference>
<evidence type="ECO:0000313" key="1">
    <source>
        <dbReference type="EMBL" id="MCA6065370.1"/>
    </source>
</evidence>
<protein>
    <recommendedName>
        <fullName evidence="3">Apea-like HEPN domain-containing protein</fullName>
    </recommendedName>
</protein>
<dbReference type="RefSeq" id="WP_225677243.1">
    <property type="nucleotide sequence ID" value="NZ_JAEDAH010000105.1"/>
</dbReference>
<proteinExistence type="predicted"/>
<name>A0ABS7ZXN9_9GAMM</name>
<keyword evidence="2" id="KW-1185">Reference proteome</keyword>
<gene>
    <name evidence="1" type="ORF">I9W95_17370</name>
</gene>
<sequence length="215" mass="24905">MMSYAELKQRHRNEREDFHENLSLRVHRALSWLQRAEDSEDADAQFIFLWIAFNAAYATDISKGTPERDTFIQFLKKLDALDNTRLLESITWNEFSGSIRILLNNRYVFPAFWDYQKGQLTEQQWQEQFASANWAAQVALGGRDTVTVLSIVLSRIYTLRNQIVHGGATWNSSVNRDQMRDCVAFLSKLVPAIVTIMMDHPETLWGDASFPVVRD</sequence>